<dbReference type="Proteomes" id="UP000008798">
    <property type="component" value="Chromosome"/>
</dbReference>
<dbReference type="KEGG" id="cct:CC1_06390"/>
<dbReference type="InterPro" id="IPR000192">
    <property type="entry name" value="Aminotrans_V_dom"/>
</dbReference>
<dbReference type="HOGENOM" id="CLU_003433_2_4_9"/>
<dbReference type="PATRIC" id="fig|717962.3.peg.445"/>
<evidence type="ECO:0000256" key="4">
    <source>
        <dbReference type="ARBA" id="ARBA00022898"/>
    </source>
</evidence>
<evidence type="ECO:0000256" key="1">
    <source>
        <dbReference type="ARBA" id="ARBA00001933"/>
    </source>
</evidence>
<dbReference type="EC" id="2.8.1.7" evidence="3"/>
<dbReference type="SUPFAM" id="SSF53383">
    <property type="entry name" value="PLP-dependent transferases"/>
    <property type="match status" value="1"/>
</dbReference>
<organism evidence="8 9">
    <name type="scientific">Coprococcus catus GD/7</name>
    <dbReference type="NCBI Taxonomy" id="717962"/>
    <lineage>
        <taxon>Bacteria</taxon>
        <taxon>Bacillati</taxon>
        <taxon>Bacillota</taxon>
        <taxon>Clostridia</taxon>
        <taxon>Lachnospirales</taxon>
        <taxon>Lachnospiraceae</taxon>
        <taxon>Coprococcus</taxon>
    </lineage>
</organism>
<dbReference type="InterPro" id="IPR015421">
    <property type="entry name" value="PyrdxlP-dep_Trfase_major"/>
</dbReference>
<sequence length="377" mass="40354">MIYLDSSATSFLKPPQVAEAVFRSFNTIGNAGRGAHAPTLNASRLIYDTREKLAALFGTPDPSRIAFTCNATEALNIAIHGAIHPGEHVITTACEHNSVLRPLYLKEKEGTELTIIPADKKGRIRYDLLESSVKSNTSAIVLTHASNLSGNVTDLAFVSNFTKKHGLLLIVDASQTAGSLPINVVKMGIDILCFTGHKGLFGPQGTGGLYVREGLTLSPLKSGGSGVHSFDRQHPTDMPTALEAGTLNGHGIAGLNAGLDYILSTGVKNIHAKEISLARRFVNGISDISDLKLYGDIDAPLRTPIISLNIGNMSSASVSDILWEDYEICVRAGAHCAPLMHKTFGTEKQGAVRFSFSCFNTETEIDTAIRAMHEIAE</sequence>
<evidence type="ECO:0000256" key="2">
    <source>
        <dbReference type="ARBA" id="ARBA00010447"/>
    </source>
</evidence>
<evidence type="ECO:0000256" key="6">
    <source>
        <dbReference type="RuleBase" id="RU004504"/>
    </source>
</evidence>
<comment type="similarity">
    <text evidence="2">Belongs to the class-V pyridoxal-phosphate-dependent aminotransferase family. Csd subfamily.</text>
</comment>
<comment type="catalytic activity">
    <reaction evidence="5">
        <text>(sulfur carrier)-H + L-cysteine = (sulfur carrier)-SH + L-alanine</text>
        <dbReference type="Rhea" id="RHEA:43892"/>
        <dbReference type="Rhea" id="RHEA-COMP:14737"/>
        <dbReference type="Rhea" id="RHEA-COMP:14739"/>
        <dbReference type="ChEBI" id="CHEBI:29917"/>
        <dbReference type="ChEBI" id="CHEBI:35235"/>
        <dbReference type="ChEBI" id="CHEBI:57972"/>
        <dbReference type="ChEBI" id="CHEBI:64428"/>
        <dbReference type="EC" id="2.8.1.7"/>
    </reaction>
</comment>
<dbReference type="GO" id="GO:0031071">
    <property type="term" value="F:cysteine desulfurase activity"/>
    <property type="evidence" value="ECO:0007669"/>
    <property type="project" value="UniProtKB-EC"/>
</dbReference>
<dbReference type="EMBL" id="FP929038">
    <property type="protein sequence ID" value="CBK79530.1"/>
    <property type="molecule type" value="Genomic_DNA"/>
</dbReference>
<evidence type="ECO:0000256" key="5">
    <source>
        <dbReference type="ARBA" id="ARBA00050776"/>
    </source>
</evidence>
<dbReference type="Pfam" id="PF00266">
    <property type="entry name" value="Aminotran_5"/>
    <property type="match status" value="1"/>
</dbReference>
<reference evidence="8 9" key="1">
    <citation type="submission" date="2010-03" db="EMBL/GenBank/DDBJ databases">
        <title>The genome sequence of Coprococcus catus GD/7.</title>
        <authorList>
            <consortium name="metaHIT consortium -- http://www.metahit.eu/"/>
            <person name="Pajon A."/>
            <person name="Turner K."/>
            <person name="Parkhill J."/>
            <person name="Duncan S."/>
            <person name="Flint H."/>
        </authorList>
    </citation>
    <scope>NUCLEOTIDE SEQUENCE [LARGE SCALE GENOMIC DNA]</scope>
    <source>
        <strain evidence="8 9">GD/7</strain>
    </source>
</reference>
<evidence type="ECO:0000256" key="3">
    <source>
        <dbReference type="ARBA" id="ARBA00012239"/>
    </source>
</evidence>
<comment type="cofactor">
    <cofactor evidence="1 6">
        <name>pyridoxal 5'-phosphate</name>
        <dbReference type="ChEBI" id="CHEBI:597326"/>
    </cofactor>
</comment>
<name>D4J5A9_9FIRM</name>
<dbReference type="PANTHER" id="PTHR43586:SF4">
    <property type="entry name" value="ISOPENICILLIN N EPIMERASE"/>
    <property type="match status" value="1"/>
</dbReference>
<dbReference type="AlphaFoldDB" id="D4J5A9"/>
<dbReference type="PIRSF" id="PIRSF005572">
    <property type="entry name" value="NifS"/>
    <property type="match status" value="1"/>
</dbReference>
<dbReference type="InterPro" id="IPR020578">
    <property type="entry name" value="Aminotrans_V_PyrdxlP_BS"/>
</dbReference>
<dbReference type="RefSeq" id="WP_015513125.1">
    <property type="nucleotide sequence ID" value="NC_021009.1"/>
</dbReference>
<protein>
    <recommendedName>
        <fullName evidence="3">cysteine desulfurase</fullName>
        <ecNumber evidence="3">2.8.1.7</ecNumber>
    </recommendedName>
</protein>
<keyword evidence="4" id="KW-0663">Pyridoxal phosphate</keyword>
<dbReference type="STRING" id="717962.CC1_06390"/>
<dbReference type="InterPro" id="IPR016454">
    <property type="entry name" value="Cysteine_dSase"/>
</dbReference>
<dbReference type="InterPro" id="IPR010969">
    <property type="entry name" value="Cys_dSase-rel_unknwn_funct"/>
</dbReference>
<dbReference type="PROSITE" id="PS00595">
    <property type="entry name" value="AA_TRANSFER_CLASS_5"/>
    <property type="match status" value="1"/>
</dbReference>
<dbReference type="Gene3D" id="3.90.1150.10">
    <property type="entry name" value="Aspartate Aminotransferase, domain 1"/>
    <property type="match status" value="1"/>
</dbReference>
<evidence type="ECO:0000313" key="8">
    <source>
        <dbReference type="EMBL" id="CBK79530.1"/>
    </source>
</evidence>
<accession>D4J5A9</accession>
<evidence type="ECO:0000313" key="9">
    <source>
        <dbReference type="Proteomes" id="UP000008798"/>
    </source>
</evidence>
<dbReference type="NCBIfam" id="TIGR01977">
    <property type="entry name" value="am_tr_V_EF2568"/>
    <property type="match status" value="1"/>
</dbReference>
<reference evidence="8 9" key="2">
    <citation type="submission" date="2010-03" db="EMBL/GenBank/DDBJ databases">
        <authorList>
            <person name="Pajon A."/>
        </authorList>
    </citation>
    <scope>NUCLEOTIDE SEQUENCE [LARGE SCALE GENOMIC DNA]</scope>
    <source>
        <strain evidence="8 9">GD/7</strain>
    </source>
</reference>
<dbReference type="PANTHER" id="PTHR43586">
    <property type="entry name" value="CYSTEINE DESULFURASE"/>
    <property type="match status" value="1"/>
</dbReference>
<dbReference type="InterPro" id="IPR015424">
    <property type="entry name" value="PyrdxlP-dep_Trfase"/>
</dbReference>
<gene>
    <name evidence="8" type="ORF">CC1_06390</name>
</gene>
<dbReference type="InterPro" id="IPR015422">
    <property type="entry name" value="PyrdxlP-dep_Trfase_small"/>
</dbReference>
<evidence type="ECO:0000259" key="7">
    <source>
        <dbReference type="Pfam" id="PF00266"/>
    </source>
</evidence>
<feature type="domain" description="Aminotransferase class V" evidence="7">
    <location>
        <begin position="2"/>
        <end position="366"/>
    </location>
</feature>
<proteinExistence type="inferred from homology"/>
<dbReference type="Gene3D" id="3.40.640.10">
    <property type="entry name" value="Type I PLP-dependent aspartate aminotransferase-like (Major domain)"/>
    <property type="match status" value="1"/>
</dbReference>